<name>A0A5C6BTY9_9BACT</name>
<protein>
    <submittedName>
        <fullName evidence="2">Uncharacterized protein</fullName>
    </submittedName>
</protein>
<evidence type="ECO:0000313" key="2">
    <source>
        <dbReference type="EMBL" id="TWU15700.1"/>
    </source>
</evidence>
<feature type="transmembrane region" description="Helical" evidence="1">
    <location>
        <begin position="75"/>
        <end position="93"/>
    </location>
</feature>
<gene>
    <name evidence="2" type="ORF">Poly21_28970</name>
</gene>
<keyword evidence="1" id="KW-0812">Transmembrane</keyword>
<feature type="transmembrane region" description="Helical" evidence="1">
    <location>
        <begin position="12"/>
        <end position="30"/>
    </location>
</feature>
<evidence type="ECO:0000256" key="1">
    <source>
        <dbReference type="SAM" id="Phobius"/>
    </source>
</evidence>
<keyword evidence="1" id="KW-0472">Membrane</keyword>
<sequence>MAMTLTDHRVFRFSIGACLVVMAAIATSFAGYRFSGLAGAALTLAGISCTWFILSRMSSPALLPINSRRLTATELFTLLALCGLLYGFSIPAVSSVPRGQPPAATPSAHPIPQR</sequence>
<dbReference type="Proteomes" id="UP000319908">
    <property type="component" value="Unassembled WGS sequence"/>
</dbReference>
<keyword evidence="3" id="KW-1185">Reference proteome</keyword>
<keyword evidence="1" id="KW-1133">Transmembrane helix</keyword>
<dbReference type="EMBL" id="SJPU01000002">
    <property type="protein sequence ID" value="TWU15700.1"/>
    <property type="molecule type" value="Genomic_DNA"/>
</dbReference>
<proteinExistence type="predicted"/>
<dbReference type="AlphaFoldDB" id="A0A5C6BTY9"/>
<comment type="caution">
    <text evidence="2">The sequence shown here is derived from an EMBL/GenBank/DDBJ whole genome shotgun (WGS) entry which is preliminary data.</text>
</comment>
<feature type="transmembrane region" description="Helical" evidence="1">
    <location>
        <begin position="36"/>
        <end position="54"/>
    </location>
</feature>
<evidence type="ECO:0000313" key="3">
    <source>
        <dbReference type="Proteomes" id="UP000319908"/>
    </source>
</evidence>
<accession>A0A5C6BTY9</accession>
<organism evidence="2 3">
    <name type="scientific">Allorhodopirellula heiligendammensis</name>
    <dbReference type="NCBI Taxonomy" id="2714739"/>
    <lineage>
        <taxon>Bacteria</taxon>
        <taxon>Pseudomonadati</taxon>
        <taxon>Planctomycetota</taxon>
        <taxon>Planctomycetia</taxon>
        <taxon>Pirellulales</taxon>
        <taxon>Pirellulaceae</taxon>
        <taxon>Allorhodopirellula</taxon>
    </lineage>
</organism>
<reference evidence="2 3" key="1">
    <citation type="journal article" date="2020" name="Antonie Van Leeuwenhoek">
        <title>Rhodopirellula heiligendammensis sp. nov., Rhodopirellula pilleata sp. nov., and Rhodopirellula solitaria sp. nov. isolated from natural or artificial marine surfaces in Northern Germany and California, USA, and emended description of the genus Rhodopirellula.</title>
        <authorList>
            <person name="Kallscheuer N."/>
            <person name="Wiegand S."/>
            <person name="Jogler M."/>
            <person name="Boedeker C."/>
            <person name="Peeters S.H."/>
            <person name="Rast P."/>
            <person name="Heuer A."/>
            <person name="Jetten M.S.M."/>
            <person name="Rohde M."/>
            <person name="Jogler C."/>
        </authorList>
    </citation>
    <scope>NUCLEOTIDE SEQUENCE [LARGE SCALE GENOMIC DNA]</scope>
    <source>
        <strain evidence="2 3">Poly21</strain>
    </source>
</reference>